<proteinExistence type="predicted"/>
<evidence type="ECO:0000256" key="1">
    <source>
        <dbReference type="ARBA" id="ARBA00001968"/>
    </source>
</evidence>
<dbReference type="EMBL" id="NBNE01007302">
    <property type="protein sequence ID" value="OWZ00822.1"/>
    <property type="molecule type" value="Genomic_DNA"/>
</dbReference>
<gene>
    <name evidence="4" type="ORF">PHMEG_00027907</name>
</gene>
<comment type="cofactor">
    <cofactor evidence="1">
        <name>a divalent metal cation</name>
        <dbReference type="ChEBI" id="CHEBI:60240"/>
    </cofactor>
</comment>
<evidence type="ECO:0000256" key="2">
    <source>
        <dbReference type="ARBA" id="ARBA00022723"/>
    </source>
</evidence>
<name>A0A225V694_9STRA</name>
<organism evidence="4 5">
    <name type="scientific">Phytophthora megakarya</name>
    <dbReference type="NCBI Taxonomy" id="4795"/>
    <lineage>
        <taxon>Eukaryota</taxon>
        <taxon>Sar</taxon>
        <taxon>Stramenopiles</taxon>
        <taxon>Oomycota</taxon>
        <taxon>Peronosporomycetes</taxon>
        <taxon>Peronosporales</taxon>
        <taxon>Peronosporaceae</taxon>
        <taxon>Phytophthora</taxon>
    </lineage>
</organism>
<feature type="domain" description="DDE Tnp4" evidence="3">
    <location>
        <begin position="160"/>
        <end position="310"/>
    </location>
</feature>
<dbReference type="Proteomes" id="UP000198211">
    <property type="component" value="Unassembled WGS sequence"/>
</dbReference>
<dbReference type="InterPro" id="IPR027806">
    <property type="entry name" value="HARBI1_dom"/>
</dbReference>
<protein>
    <recommendedName>
        <fullName evidence="3">DDE Tnp4 domain-containing protein</fullName>
    </recommendedName>
</protein>
<evidence type="ECO:0000313" key="5">
    <source>
        <dbReference type="Proteomes" id="UP000198211"/>
    </source>
</evidence>
<dbReference type="AlphaFoldDB" id="A0A225V694"/>
<keyword evidence="5" id="KW-1185">Reference proteome</keyword>
<reference evidence="5" key="1">
    <citation type="submission" date="2017-03" db="EMBL/GenBank/DDBJ databases">
        <title>Phytopthora megakarya and P. palmivora, two closely related causual agents of cacao black pod achieved similar genome size and gene model numbers by different mechanisms.</title>
        <authorList>
            <person name="Ali S."/>
            <person name="Shao J."/>
            <person name="Larry D.J."/>
            <person name="Kronmiller B."/>
            <person name="Shen D."/>
            <person name="Strem M.D."/>
            <person name="Melnick R.L."/>
            <person name="Guiltinan M.J."/>
            <person name="Tyler B.M."/>
            <person name="Meinhardt L.W."/>
            <person name="Bailey B.A."/>
        </authorList>
    </citation>
    <scope>NUCLEOTIDE SEQUENCE [LARGE SCALE GENOMIC DNA]</scope>
    <source>
        <strain evidence="5">zdho120</strain>
    </source>
</reference>
<evidence type="ECO:0000259" key="3">
    <source>
        <dbReference type="Pfam" id="PF13359"/>
    </source>
</evidence>
<dbReference type="Pfam" id="PF13359">
    <property type="entry name" value="DDE_Tnp_4"/>
    <property type="match status" value="1"/>
</dbReference>
<feature type="non-terminal residue" evidence="4">
    <location>
        <position position="1"/>
    </location>
</feature>
<dbReference type="PANTHER" id="PTHR48471:SF1">
    <property type="entry name" value="DDE TNP4 DOMAIN-CONTAINING PROTEIN"/>
    <property type="match status" value="1"/>
</dbReference>
<evidence type="ECO:0000313" key="4">
    <source>
        <dbReference type="EMBL" id="OWZ00822.1"/>
    </source>
</evidence>
<accession>A0A225V694</accession>
<dbReference type="PANTHER" id="PTHR48471">
    <property type="entry name" value="DDE TNP4 DOMAIN-CONTAINING PROTEIN"/>
    <property type="match status" value="1"/>
</dbReference>
<keyword evidence="2" id="KW-0479">Metal-binding</keyword>
<sequence length="353" mass="40290">EWARSIRARHYITLDCVKLPEKSPWMDTWRNGTDLNFVNLTSLTRSSFCQLLERFAPHYYIVEYSRKGGRPSRLRYHHQVLGLLLCFYVGSMHGSNLCQQFGVPPSTMNRALNAAEAALATALKGYAPARIVWPSFARQKALARLIWMRQPMIAFTWGFLDGKNYKVQKPSDAVLQNAQYNGWLHNTFVTGTLCFSADGLIVWANHNCPGSWNDGDMSLAFRRCLMDRELNSDQRFGVIADSAFPCSDEMTGRILTPLKEGNLNALIPTVRYGAKAKSAAITSIRQSAEWGMGSVEKVYHRLLLPLPYNRDQRQLRLDNLFRMSNYRVRTVGISEIRTTFVHGPEDRRIMCNL</sequence>
<comment type="caution">
    <text evidence="4">The sequence shown here is derived from an EMBL/GenBank/DDBJ whole genome shotgun (WGS) entry which is preliminary data.</text>
</comment>
<dbReference type="GO" id="GO:0046872">
    <property type="term" value="F:metal ion binding"/>
    <property type="evidence" value="ECO:0007669"/>
    <property type="project" value="UniProtKB-KW"/>
</dbReference>
<dbReference type="OrthoDB" id="115224at2759"/>